<reference evidence="1 2" key="1">
    <citation type="submission" date="2018-04" db="EMBL/GenBank/DDBJ databases">
        <authorList>
            <person name="Go L.Y."/>
            <person name="Mitchell J.A."/>
        </authorList>
    </citation>
    <scope>NUCLEOTIDE SEQUENCE [LARGE SCALE GENOMIC DNA]</scope>
    <source>
        <strain evidence="1">ULC066bin1</strain>
    </source>
</reference>
<proteinExistence type="predicted"/>
<protein>
    <submittedName>
        <fullName evidence="1">Uncharacterized protein</fullName>
    </submittedName>
</protein>
<accession>A0A2W4YK28</accession>
<evidence type="ECO:0000313" key="2">
    <source>
        <dbReference type="Proteomes" id="UP000249467"/>
    </source>
</evidence>
<name>A0A2W4YK28_9CYAN</name>
<sequence>MAKISLCDRCNFYAHTNLLVCAVHPYGPEWGVCSDFASAELWEPDDPKSYDPAMEAECGWHPIFTGKCPECRTSFSRMRLPPEQWHCKCCGWEDDDS</sequence>
<dbReference type="Proteomes" id="UP000249467">
    <property type="component" value="Unassembled WGS sequence"/>
</dbReference>
<reference evidence="1 2" key="2">
    <citation type="submission" date="2018-06" db="EMBL/GenBank/DDBJ databases">
        <title>Metagenomic assembly of (sub)arctic Cyanobacteria and their associated microbiome from non-axenic cultures.</title>
        <authorList>
            <person name="Baurain D."/>
        </authorList>
    </citation>
    <scope>NUCLEOTIDE SEQUENCE [LARGE SCALE GENOMIC DNA]</scope>
    <source>
        <strain evidence="1">ULC066bin1</strain>
    </source>
</reference>
<gene>
    <name evidence="1" type="ORF">DCF19_05165</name>
</gene>
<dbReference type="AlphaFoldDB" id="A0A2W4YK28"/>
<comment type="caution">
    <text evidence="1">The sequence shown here is derived from an EMBL/GenBank/DDBJ whole genome shotgun (WGS) entry which is preliminary data.</text>
</comment>
<organism evidence="1 2">
    <name type="scientific">Pseudanabaena frigida</name>
    <dbReference type="NCBI Taxonomy" id="945775"/>
    <lineage>
        <taxon>Bacteria</taxon>
        <taxon>Bacillati</taxon>
        <taxon>Cyanobacteriota</taxon>
        <taxon>Cyanophyceae</taxon>
        <taxon>Pseudanabaenales</taxon>
        <taxon>Pseudanabaenaceae</taxon>
        <taxon>Pseudanabaena</taxon>
    </lineage>
</organism>
<evidence type="ECO:0000313" key="1">
    <source>
        <dbReference type="EMBL" id="PZO43338.1"/>
    </source>
</evidence>
<dbReference type="EMBL" id="QBML01000005">
    <property type="protein sequence ID" value="PZO43338.1"/>
    <property type="molecule type" value="Genomic_DNA"/>
</dbReference>